<dbReference type="GeneID" id="94824920"/>
<sequence>MLGGEYPENLYIQPPFFVDYGVNIHFGKNCYLNYGCTILDVNSVELGDNTLLSPGVTIVTPTHPIDPKARETELSAKPIKIGKNCWIGANATICPGVTIGDNVVIAAGAVVAKDIPSNVVAAGVPAKPIKQIPPTKQ</sequence>
<evidence type="ECO:0000256" key="2">
    <source>
        <dbReference type="ARBA" id="ARBA00022679"/>
    </source>
</evidence>
<gene>
    <name evidence="3" type="ORF">TRFO_01635</name>
</gene>
<protein>
    <submittedName>
        <fullName evidence="3">Acetyltransferase</fullName>
    </submittedName>
</protein>
<dbReference type="CDD" id="cd03357">
    <property type="entry name" value="LbH_MAT_GAT"/>
    <property type="match status" value="1"/>
</dbReference>
<dbReference type="AlphaFoldDB" id="A0A1J4JPI3"/>
<dbReference type="PROSITE" id="PS00101">
    <property type="entry name" value="HEXAPEP_TRANSFERASES"/>
    <property type="match status" value="1"/>
</dbReference>
<evidence type="ECO:0000313" key="4">
    <source>
        <dbReference type="Proteomes" id="UP000179807"/>
    </source>
</evidence>
<name>A0A1J4JPI3_9EUKA</name>
<proteinExistence type="inferred from homology"/>
<dbReference type="Proteomes" id="UP000179807">
    <property type="component" value="Unassembled WGS sequence"/>
</dbReference>
<dbReference type="Pfam" id="PF00132">
    <property type="entry name" value="Hexapep"/>
    <property type="match status" value="1"/>
</dbReference>
<comment type="caution">
    <text evidence="3">The sequence shown here is derived from an EMBL/GenBank/DDBJ whole genome shotgun (WGS) entry which is preliminary data.</text>
</comment>
<evidence type="ECO:0000313" key="3">
    <source>
        <dbReference type="EMBL" id="OHT01071.1"/>
    </source>
</evidence>
<dbReference type="GO" id="GO:0008374">
    <property type="term" value="F:O-acyltransferase activity"/>
    <property type="evidence" value="ECO:0007669"/>
    <property type="project" value="TreeGrafter"/>
</dbReference>
<comment type="similarity">
    <text evidence="1">Belongs to the transferase hexapeptide repeat family.</text>
</comment>
<keyword evidence="4" id="KW-1185">Reference proteome</keyword>
<dbReference type="Gene3D" id="2.160.10.10">
    <property type="entry name" value="Hexapeptide repeat proteins"/>
    <property type="match status" value="1"/>
</dbReference>
<reference evidence="3" key="1">
    <citation type="submission" date="2016-10" db="EMBL/GenBank/DDBJ databases">
        <authorList>
            <person name="Benchimol M."/>
            <person name="Almeida L.G."/>
            <person name="Vasconcelos A.T."/>
            <person name="Perreira-Neves A."/>
            <person name="Rosa I.A."/>
            <person name="Tasca T."/>
            <person name="Bogo M.R."/>
            <person name="de Souza W."/>
        </authorList>
    </citation>
    <scope>NUCLEOTIDE SEQUENCE [LARGE SCALE GENOMIC DNA]</scope>
    <source>
        <strain evidence="3">K</strain>
    </source>
</reference>
<dbReference type="RefSeq" id="XP_068354207.1">
    <property type="nucleotide sequence ID" value="XM_068490216.1"/>
</dbReference>
<dbReference type="VEuPathDB" id="TrichDB:TRFO_01635"/>
<dbReference type="InterPro" id="IPR001451">
    <property type="entry name" value="Hexapep"/>
</dbReference>
<accession>A0A1J4JPI3</accession>
<organism evidence="3 4">
    <name type="scientific">Tritrichomonas foetus</name>
    <dbReference type="NCBI Taxonomy" id="1144522"/>
    <lineage>
        <taxon>Eukaryota</taxon>
        <taxon>Metamonada</taxon>
        <taxon>Parabasalia</taxon>
        <taxon>Tritrichomonadida</taxon>
        <taxon>Tritrichomonadidae</taxon>
        <taxon>Tritrichomonas</taxon>
    </lineage>
</organism>
<evidence type="ECO:0000256" key="1">
    <source>
        <dbReference type="ARBA" id="ARBA00007274"/>
    </source>
</evidence>
<dbReference type="OrthoDB" id="25818at2759"/>
<keyword evidence="2" id="KW-0808">Transferase</keyword>
<dbReference type="InterPro" id="IPR011004">
    <property type="entry name" value="Trimer_LpxA-like_sf"/>
</dbReference>
<dbReference type="PANTHER" id="PTHR23416">
    <property type="entry name" value="SIALIC ACID SYNTHASE-RELATED"/>
    <property type="match status" value="1"/>
</dbReference>
<dbReference type="EMBL" id="MLAK01000926">
    <property type="protein sequence ID" value="OHT01071.1"/>
    <property type="molecule type" value="Genomic_DNA"/>
</dbReference>
<dbReference type="InterPro" id="IPR051159">
    <property type="entry name" value="Hexapeptide_acetyltransf"/>
</dbReference>
<dbReference type="InterPro" id="IPR018357">
    <property type="entry name" value="Hexapep_transf_CS"/>
</dbReference>
<dbReference type="SUPFAM" id="SSF51161">
    <property type="entry name" value="Trimeric LpxA-like enzymes"/>
    <property type="match status" value="1"/>
</dbReference>
<dbReference type="PANTHER" id="PTHR23416:SF23">
    <property type="entry name" value="ACETYLTRANSFERASE C18B11.09C-RELATED"/>
    <property type="match status" value="1"/>
</dbReference>